<name>A0A964V4C6_9PROT</name>
<evidence type="ECO:0000313" key="1">
    <source>
        <dbReference type="EMBL" id="NBN87549.1"/>
    </source>
</evidence>
<reference evidence="1" key="1">
    <citation type="submission" date="2018-10" db="EMBL/GenBank/DDBJ databases">
        <title>Iterative Subtractive Binning of Freshwater Chronoseries Metagenomes Recovers Nearly Complete Genomes from over Four Hundred Novel Species.</title>
        <authorList>
            <person name="Rodriguez-R L.M."/>
            <person name="Tsementzi D."/>
            <person name="Luo C."/>
            <person name="Konstantinidis K.T."/>
        </authorList>
    </citation>
    <scope>NUCLEOTIDE SEQUENCE</scope>
    <source>
        <strain evidence="1">WB7_6_001</strain>
    </source>
</reference>
<proteinExistence type="predicted"/>
<protein>
    <submittedName>
        <fullName evidence="1">Uncharacterized protein</fullName>
    </submittedName>
</protein>
<dbReference type="EMBL" id="RGET01000002">
    <property type="protein sequence ID" value="NBN87549.1"/>
    <property type="molecule type" value="Genomic_DNA"/>
</dbReference>
<sequence length="134" mass="14479">MATTTTISQKELKRQAGLVFEGKTLKVMLCSVGATGYGSESTVSNWQSVEKSGNGYVRYSTTIATGAYDATTGSYKMPDIDAAFTATGAGYSYDRIVLYIDGETYIHSLIAEDPNITLSAGQTQTYRLSLRQDD</sequence>
<dbReference type="Proteomes" id="UP000713222">
    <property type="component" value="Unassembled WGS sequence"/>
</dbReference>
<accession>A0A964V4C6</accession>
<evidence type="ECO:0000313" key="2">
    <source>
        <dbReference type="Proteomes" id="UP000713222"/>
    </source>
</evidence>
<comment type="caution">
    <text evidence="1">The sequence shown here is derived from an EMBL/GenBank/DDBJ whole genome shotgun (WGS) entry which is preliminary data.</text>
</comment>
<dbReference type="AlphaFoldDB" id="A0A964V4C6"/>
<organism evidence="1 2">
    <name type="scientific">Candidatus Fonsibacter lacus</name>
    <dbReference type="NCBI Taxonomy" id="2576439"/>
    <lineage>
        <taxon>Bacteria</taxon>
        <taxon>Pseudomonadati</taxon>
        <taxon>Pseudomonadota</taxon>
        <taxon>Alphaproteobacteria</taxon>
        <taxon>Candidatus Pelagibacterales</taxon>
        <taxon>Candidatus Pelagibacterales incertae sedis</taxon>
        <taxon>Candidatus Fonsibacter</taxon>
    </lineage>
</organism>
<gene>
    <name evidence="1" type="ORF">EBV32_00420</name>
</gene>